<name>A0A813FX21_POLGL</name>
<dbReference type="PANTHER" id="PTHR35563:SF2">
    <property type="entry name" value="BARREL METAL-DEPENDENT HYDROLASE, PUTATIVE (AFU_ORTHOLOGUE AFUA_1G16240)-RELATED"/>
    <property type="match status" value="1"/>
</dbReference>
<dbReference type="PANTHER" id="PTHR35563">
    <property type="entry name" value="BARREL METAL-DEPENDENT HYDROLASE, PUTATIVE (AFU_ORTHOLOGUE AFUA_1G16240)-RELATED"/>
    <property type="match status" value="1"/>
</dbReference>
<dbReference type="InterPro" id="IPR006680">
    <property type="entry name" value="Amidohydro-rel"/>
</dbReference>
<accession>A0A813FX21</accession>
<dbReference type="EMBL" id="CAJNNV010025538">
    <property type="protein sequence ID" value="CAE8614956.1"/>
    <property type="molecule type" value="Genomic_DNA"/>
</dbReference>
<dbReference type="Gene3D" id="3.20.20.140">
    <property type="entry name" value="Metal-dependent hydrolases"/>
    <property type="match status" value="1"/>
</dbReference>
<evidence type="ECO:0000313" key="3">
    <source>
        <dbReference type="Proteomes" id="UP000654075"/>
    </source>
</evidence>
<dbReference type="AlphaFoldDB" id="A0A813FX21"/>
<dbReference type="Pfam" id="PF04909">
    <property type="entry name" value="Amidohydro_2"/>
    <property type="match status" value="1"/>
</dbReference>
<feature type="domain" description="Amidohydrolase-related" evidence="1">
    <location>
        <begin position="45"/>
        <end position="351"/>
    </location>
</feature>
<evidence type="ECO:0000313" key="2">
    <source>
        <dbReference type="EMBL" id="CAE8614956.1"/>
    </source>
</evidence>
<dbReference type="InterPro" id="IPR052358">
    <property type="entry name" value="Aro_Compnd_Degr_Hydrolases"/>
</dbReference>
<dbReference type="OrthoDB" id="2135488at2759"/>
<organism evidence="2 3">
    <name type="scientific">Polarella glacialis</name>
    <name type="common">Dinoflagellate</name>
    <dbReference type="NCBI Taxonomy" id="89957"/>
    <lineage>
        <taxon>Eukaryota</taxon>
        <taxon>Sar</taxon>
        <taxon>Alveolata</taxon>
        <taxon>Dinophyceae</taxon>
        <taxon>Suessiales</taxon>
        <taxon>Suessiaceae</taxon>
        <taxon>Polarella</taxon>
    </lineage>
</organism>
<proteinExistence type="predicted"/>
<dbReference type="GO" id="GO:0016787">
    <property type="term" value="F:hydrolase activity"/>
    <property type="evidence" value="ECO:0007669"/>
    <property type="project" value="InterPro"/>
</dbReference>
<evidence type="ECO:0000259" key="1">
    <source>
        <dbReference type="Pfam" id="PF04909"/>
    </source>
</evidence>
<sequence length="352" mass="37777">MPKRKASDIMGCGASAEGAYLKAAPNGAAGGDCQASARGTPVMFDGHIHLWPDADWVPGAVPQKGLEMAATFAEFHEKATRAGVVGALVVTHNFKWVKCDAKDGTDHSYLCEAIQAFPNFFRGIGMVSPLVGVDSVESVLQRFCDLGFVGVRINLRDHWERDGQGPMADVARATFAIAGKLGMVVGLYGMVYDAVHLSAMHELLALAPGTTVVIDHFGCFREAGKSDDAHEHAFLSLLDFAKYPKVHMKVSGWKRVSSVLGGARMSLRTDVVRCVERVVAAFTSKRTLWGSDAPLALLDGGMPPGHAAYQATIGTTYDEVCCDTDILLTASTLSAEERADLYYGTAKSLFRM</sequence>
<dbReference type="OMA" id="EAKIDCH"/>
<reference evidence="2" key="1">
    <citation type="submission" date="2021-02" db="EMBL/GenBank/DDBJ databases">
        <authorList>
            <person name="Dougan E. K."/>
            <person name="Rhodes N."/>
            <person name="Thang M."/>
            <person name="Chan C."/>
        </authorList>
    </citation>
    <scope>NUCLEOTIDE SEQUENCE</scope>
</reference>
<comment type="caution">
    <text evidence="2">The sequence shown here is derived from an EMBL/GenBank/DDBJ whole genome shotgun (WGS) entry which is preliminary data.</text>
</comment>
<dbReference type="SUPFAM" id="SSF51556">
    <property type="entry name" value="Metallo-dependent hydrolases"/>
    <property type="match status" value="1"/>
</dbReference>
<gene>
    <name evidence="2" type="ORF">PGLA1383_LOCUS32672</name>
</gene>
<dbReference type="Proteomes" id="UP000654075">
    <property type="component" value="Unassembled WGS sequence"/>
</dbReference>
<protein>
    <recommendedName>
        <fullName evidence="1">Amidohydrolase-related domain-containing protein</fullName>
    </recommendedName>
</protein>
<dbReference type="InterPro" id="IPR032466">
    <property type="entry name" value="Metal_Hydrolase"/>
</dbReference>
<keyword evidence="3" id="KW-1185">Reference proteome</keyword>